<accession>A0A375J905</accession>
<dbReference type="Pfam" id="PF13561">
    <property type="entry name" value="adh_short_C2"/>
    <property type="match status" value="1"/>
</dbReference>
<dbReference type="PRINTS" id="PR00080">
    <property type="entry name" value="SDRFAMILY"/>
</dbReference>
<protein>
    <submittedName>
        <fullName evidence="4">Short-chain dehydrogenase/reductase SDR</fullName>
    </submittedName>
</protein>
<dbReference type="FunFam" id="3.40.50.720:FF:000084">
    <property type="entry name" value="Short-chain dehydrogenase reductase"/>
    <property type="match status" value="1"/>
</dbReference>
<dbReference type="Gene3D" id="3.40.50.720">
    <property type="entry name" value="NAD(P)-binding Rossmann-like Domain"/>
    <property type="match status" value="1"/>
</dbReference>
<reference evidence="4 5" key="1">
    <citation type="submission" date="2018-01" db="EMBL/GenBank/DDBJ databases">
        <authorList>
            <person name="Gaut B.S."/>
            <person name="Morton B.R."/>
            <person name="Clegg M.T."/>
            <person name="Duvall M.R."/>
        </authorList>
    </citation>
    <scope>NUCLEOTIDE SEQUENCE [LARGE SCALE GENOMIC DNA]</scope>
    <source>
        <strain evidence="4">Cupriavidus taiwanensis cmp 52</strain>
    </source>
</reference>
<dbReference type="SUPFAM" id="SSF51735">
    <property type="entry name" value="NAD(P)-binding Rossmann-fold domains"/>
    <property type="match status" value="1"/>
</dbReference>
<dbReference type="InterPro" id="IPR020904">
    <property type="entry name" value="Sc_DH/Rdtase_CS"/>
</dbReference>
<evidence type="ECO:0000313" key="5">
    <source>
        <dbReference type="Proteomes" id="UP000256805"/>
    </source>
</evidence>
<organism evidence="4 5">
    <name type="scientific">Cupriavidus taiwanensis</name>
    <dbReference type="NCBI Taxonomy" id="164546"/>
    <lineage>
        <taxon>Bacteria</taxon>
        <taxon>Pseudomonadati</taxon>
        <taxon>Pseudomonadota</taxon>
        <taxon>Betaproteobacteria</taxon>
        <taxon>Burkholderiales</taxon>
        <taxon>Burkholderiaceae</taxon>
        <taxon>Cupriavidus</taxon>
    </lineage>
</organism>
<sequence length="258" mass="27075">MSNIQSLFSLHGKAAFISGASSGIGLHVAELMAGAGAKVVLAARRAGLLEAHVERLRAAGHAASSVPLDVSDPGAITEAWNQAEIQAGGPIDILFNNAGVIHTERFLSQQPKDIDRVFDINFRGAFLLAQQAARGMAERRSGTIINVVSTSGLRAGGYMTSYGASKAALISLTQSMALELAGKGVRVNALCPGNFRTDMHASFEEKGLEENLIKRIPMRRIGEVGQLDGATLLLASDAGSYMTGSVIVVDGGQVLSWM</sequence>
<feature type="domain" description="Ketoreductase" evidence="3">
    <location>
        <begin position="13"/>
        <end position="193"/>
    </location>
</feature>
<dbReference type="EMBL" id="OVTA01000047">
    <property type="protein sequence ID" value="SPS01665.1"/>
    <property type="molecule type" value="Genomic_DNA"/>
</dbReference>
<dbReference type="PRINTS" id="PR00081">
    <property type="entry name" value="GDHRDH"/>
</dbReference>
<dbReference type="SMART" id="SM00822">
    <property type="entry name" value="PKS_KR"/>
    <property type="match status" value="1"/>
</dbReference>
<proteinExistence type="inferred from homology"/>
<dbReference type="InterPro" id="IPR002347">
    <property type="entry name" value="SDR_fam"/>
</dbReference>
<evidence type="ECO:0000256" key="2">
    <source>
        <dbReference type="ARBA" id="ARBA00023002"/>
    </source>
</evidence>
<evidence type="ECO:0000313" key="4">
    <source>
        <dbReference type="EMBL" id="SPS01665.1"/>
    </source>
</evidence>
<dbReference type="Proteomes" id="UP000256805">
    <property type="component" value="Unassembled WGS sequence"/>
</dbReference>
<evidence type="ECO:0000259" key="3">
    <source>
        <dbReference type="SMART" id="SM00822"/>
    </source>
</evidence>
<dbReference type="InterPro" id="IPR057326">
    <property type="entry name" value="KR_dom"/>
</dbReference>
<dbReference type="InterPro" id="IPR036291">
    <property type="entry name" value="NAD(P)-bd_dom_sf"/>
</dbReference>
<dbReference type="PANTHER" id="PTHR43669:SF3">
    <property type="entry name" value="ALCOHOL DEHYDROGENASE, PUTATIVE (AFU_ORTHOLOGUE AFUA_3G03445)-RELATED"/>
    <property type="match status" value="1"/>
</dbReference>
<dbReference type="CDD" id="cd05233">
    <property type="entry name" value="SDR_c"/>
    <property type="match status" value="1"/>
</dbReference>
<dbReference type="PANTHER" id="PTHR43669">
    <property type="entry name" value="5-KETO-D-GLUCONATE 5-REDUCTASE"/>
    <property type="match status" value="1"/>
</dbReference>
<dbReference type="AlphaFoldDB" id="A0A375J905"/>
<evidence type="ECO:0000256" key="1">
    <source>
        <dbReference type="ARBA" id="ARBA00006484"/>
    </source>
</evidence>
<gene>
    <name evidence="4" type="ORF">CBM2634_B60081</name>
</gene>
<dbReference type="RefSeq" id="WP_116384336.1">
    <property type="nucleotide sequence ID" value="NZ_LS483234.1"/>
</dbReference>
<keyword evidence="2" id="KW-0560">Oxidoreductase</keyword>
<dbReference type="NCBIfam" id="NF005559">
    <property type="entry name" value="PRK07231.1"/>
    <property type="match status" value="1"/>
</dbReference>
<dbReference type="PROSITE" id="PS00061">
    <property type="entry name" value="ADH_SHORT"/>
    <property type="match status" value="1"/>
</dbReference>
<dbReference type="GO" id="GO:0016491">
    <property type="term" value="F:oxidoreductase activity"/>
    <property type="evidence" value="ECO:0007669"/>
    <property type="project" value="UniProtKB-KW"/>
</dbReference>
<name>A0A375J905_9BURK</name>
<comment type="similarity">
    <text evidence="1">Belongs to the short-chain dehydrogenases/reductases (SDR) family.</text>
</comment>